<dbReference type="STRING" id="1236989.JCM15548_11081"/>
<keyword evidence="4" id="KW-1185">Reference proteome</keyword>
<dbReference type="OrthoDB" id="5297084at2"/>
<dbReference type="AlphaFoldDB" id="A0A0E9LVQ7"/>
<keyword evidence="3" id="KW-0645">Protease</keyword>
<gene>
    <name evidence="3" type="ORF">JCM15548_11081</name>
</gene>
<dbReference type="Proteomes" id="UP000032900">
    <property type="component" value="Unassembled WGS sequence"/>
</dbReference>
<evidence type="ECO:0000313" key="3">
    <source>
        <dbReference type="EMBL" id="GAO28935.1"/>
    </source>
</evidence>
<evidence type="ECO:0000259" key="1">
    <source>
        <dbReference type="Pfam" id="PF16565"/>
    </source>
</evidence>
<organism evidence="3 4">
    <name type="scientific">Geofilum rubicundum JCM 15548</name>
    <dbReference type="NCBI Taxonomy" id="1236989"/>
    <lineage>
        <taxon>Bacteria</taxon>
        <taxon>Pseudomonadati</taxon>
        <taxon>Bacteroidota</taxon>
        <taxon>Bacteroidia</taxon>
        <taxon>Marinilabiliales</taxon>
        <taxon>Marinilabiliaceae</taxon>
        <taxon>Geofilum</taxon>
    </lineage>
</organism>
<dbReference type="Gene3D" id="3.30.870.30">
    <property type="entry name" value="MITD, C-terminal phospholipase D-like domain"/>
    <property type="match status" value="1"/>
</dbReference>
<keyword evidence="3" id="KW-0378">Hydrolase</keyword>
<dbReference type="Pfam" id="PF20442">
    <property type="entry name" value="BrxL_N"/>
    <property type="match status" value="1"/>
</dbReference>
<feature type="domain" description="MITD1 C-terminal phospholipase D-like" evidence="1">
    <location>
        <begin position="530"/>
        <end position="676"/>
    </location>
</feature>
<sequence length="679" mass="77650">MELKAKILQHFDGKVVRKDLTKLVKGNAVVPTYVLEYLLGQHCASSDDEIVKQGVETVKGIIKKHFVHRDEAESVKHDILTNGNHRIIDKVSAKLNDKKGTYEAEFSNLGLKKVTIGNEIVKTHKKLLTSGVWCIINMGYVGGDDNTGSPWIIETLKPIQISHVDLEEFKSLRSHFSKDEWIDLLMQSIGLNPEQFNFRGKLIQLSRMVAFCENNYNLIELGPKGTGKSHIFSEMSPHGMLISGGEVTQAKLFVNNSNGQIGLVGYWDNVAFDEFAGISKKVDKNLVDTMKNYMANKTFSRGSTPYGATASFSFVGNTIHSVSFMLKHSDLFEALPKAYYDTAFLDRIHCYLPGWEVQKLRNELFTDGYGFIVDYLAEVLKELRKDDFSHIYSKYFELSESITTRDRTGILKTFSGLCKIMFPHGECSKEEAKQILDFALEGRRRVKNQLVIMDETFGEVDFSYTSLDDKKTISILTLEEKQYPALCKVTEGRDAEVDVKYIESLTIPNEKKNSELLSGKHLVVEENAKGISYEKLFVPYIKGASQVTVLDPYIRQFYQVKNFMEFIQMLLKNKQEGEDIELKLITKYDEFRETETEERLEQLKESIDGSGILFEYAFDQAQSFHARSIETNTGWKICMDRGLDIFQPYDFKNPFNLANNIQEERFCKAFEVTYLKDVE</sequence>
<proteinExistence type="predicted"/>
<evidence type="ECO:0000313" key="4">
    <source>
        <dbReference type="Proteomes" id="UP000032900"/>
    </source>
</evidence>
<accession>A0A0E9LVQ7</accession>
<dbReference type="Pfam" id="PF16565">
    <property type="entry name" value="MIT_C"/>
    <property type="match status" value="1"/>
</dbReference>
<dbReference type="GO" id="GO:0008233">
    <property type="term" value="F:peptidase activity"/>
    <property type="evidence" value="ECO:0007669"/>
    <property type="project" value="UniProtKB-KW"/>
</dbReference>
<dbReference type="RefSeq" id="WP_062122665.1">
    <property type="nucleotide sequence ID" value="NZ_BAZW01000005.1"/>
</dbReference>
<dbReference type="InterPro" id="IPR038113">
    <property type="entry name" value="MITD1_C_sf"/>
</dbReference>
<dbReference type="InterPro" id="IPR046838">
    <property type="entry name" value="BrxL_N"/>
</dbReference>
<name>A0A0E9LVQ7_9BACT</name>
<feature type="domain" description="BREX system Lon protease-like BrxL N-terminal" evidence="2">
    <location>
        <begin position="9"/>
        <end position="140"/>
    </location>
</feature>
<dbReference type="NCBIfam" id="TIGR02688">
    <property type="entry name" value="BREX system Lon protease-like protein BrxL"/>
    <property type="match status" value="1"/>
</dbReference>
<comment type="caution">
    <text evidence="3">The sequence shown here is derived from an EMBL/GenBank/DDBJ whole genome shotgun (WGS) entry which is preliminary data.</text>
</comment>
<dbReference type="Pfam" id="PF13337">
    <property type="entry name" value="BrxL_ATPase"/>
    <property type="match status" value="1"/>
</dbReference>
<dbReference type="GO" id="GO:0006508">
    <property type="term" value="P:proteolysis"/>
    <property type="evidence" value="ECO:0007669"/>
    <property type="project" value="UniProtKB-KW"/>
</dbReference>
<evidence type="ECO:0000259" key="2">
    <source>
        <dbReference type="Pfam" id="PF20442"/>
    </source>
</evidence>
<dbReference type="InterPro" id="IPR014061">
    <property type="entry name" value="BrxL-like"/>
</dbReference>
<dbReference type="InterPro" id="IPR032341">
    <property type="entry name" value="MITD1_C"/>
</dbReference>
<dbReference type="EMBL" id="BAZW01000005">
    <property type="protein sequence ID" value="GAO28935.1"/>
    <property type="molecule type" value="Genomic_DNA"/>
</dbReference>
<reference evidence="3 4" key="1">
    <citation type="journal article" date="2015" name="Microbes Environ.">
        <title>Distribution and evolution of nitrogen fixation genes in the phylum bacteroidetes.</title>
        <authorList>
            <person name="Inoue J."/>
            <person name="Oshima K."/>
            <person name="Suda W."/>
            <person name="Sakamoto M."/>
            <person name="Iino T."/>
            <person name="Noda S."/>
            <person name="Hongoh Y."/>
            <person name="Hattori M."/>
            <person name="Ohkuma M."/>
        </authorList>
    </citation>
    <scope>NUCLEOTIDE SEQUENCE [LARGE SCALE GENOMIC DNA]</scope>
    <source>
        <strain evidence="3">JCM 15548</strain>
    </source>
</reference>
<protein>
    <submittedName>
        <fullName evidence="3">Putative ATP-dependent protease</fullName>
    </submittedName>
</protein>